<dbReference type="AlphaFoldDB" id="K0B2X3"/>
<gene>
    <name evidence="2" type="ordered locus">Curi_c25120</name>
</gene>
<dbReference type="PATRIC" id="fig|1128398.3.peg.2587"/>
<dbReference type="OrthoDB" id="9803265at2"/>
<evidence type="ECO:0000313" key="3">
    <source>
        <dbReference type="Proteomes" id="UP000006094"/>
    </source>
</evidence>
<sequence length="227" mass="25088">MNDALSFKDVIKKSLFKGDVFGSVGFPDIILGLIISLVLSLYIFHIYKKTHSGVIYNHSYNVSLVIMSVTTSLIIMTISSNLVLSLGMVGALSIVRFRTAVKEPIDTTFMFWAVASGLTAGARLYTVAITGTLFIGIVIVILMKYKNTNNIFMLIIHYEDEASDNIFMSLNELDYNIKSKTINRGITELTLEVKIIGSDTSFVEEISQIEGVKNTSLISYNGNFVGQ</sequence>
<keyword evidence="1" id="KW-0472">Membrane</keyword>
<dbReference type="HOGENOM" id="CLU_100966_0_1_9"/>
<protein>
    <recommendedName>
        <fullName evidence="4">DUF4956 domain-containing protein</fullName>
    </recommendedName>
</protein>
<feature type="transmembrane region" description="Helical" evidence="1">
    <location>
        <begin position="20"/>
        <end position="44"/>
    </location>
</feature>
<feature type="transmembrane region" description="Helical" evidence="1">
    <location>
        <begin position="64"/>
        <end position="89"/>
    </location>
</feature>
<dbReference type="eggNOG" id="COG1285">
    <property type="taxonomic scope" value="Bacteria"/>
</dbReference>
<dbReference type="InterPro" id="IPR032531">
    <property type="entry name" value="DUF4956"/>
</dbReference>
<name>K0B2X3_GOTA9</name>
<evidence type="ECO:0008006" key="4">
    <source>
        <dbReference type="Google" id="ProtNLM"/>
    </source>
</evidence>
<evidence type="ECO:0000313" key="2">
    <source>
        <dbReference type="EMBL" id="AFS79507.1"/>
    </source>
</evidence>
<accession>K0B2X3</accession>
<dbReference type="Proteomes" id="UP000006094">
    <property type="component" value="Chromosome"/>
</dbReference>
<dbReference type="RefSeq" id="WP_014968641.1">
    <property type="nucleotide sequence ID" value="NC_018664.1"/>
</dbReference>
<dbReference type="KEGG" id="cad:Curi_c25120"/>
<reference evidence="2 3" key="1">
    <citation type="journal article" date="2012" name="PLoS ONE">
        <title>The purine-utilizing bacterium Clostridium acidurici 9a: a genome-guided metabolic reconsideration.</title>
        <authorList>
            <person name="Hartwich K."/>
            <person name="Poehlein A."/>
            <person name="Daniel R."/>
        </authorList>
    </citation>
    <scope>NUCLEOTIDE SEQUENCE [LARGE SCALE GENOMIC DNA]</scope>
    <source>
        <strain evidence="3">ATCC 7906 / DSM 604 / BCRC 14475 / CIP 104303 / KCTC 5404 / NCIMB 10678 / 9a</strain>
    </source>
</reference>
<dbReference type="EMBL" id="CP003326">
    <property type="protein sequence ID" value="AFS79507.1"/>
    <property type="molecule type" value="Genomic_DNA"/>
</dbReference>
<dbReference type="Pfam" id="PF16316">
    <property type="entry name" value="DUF4956"/>
    <property type="match status" value="1"/>
</dbReference>
<feature type="transmembrane region" description="Helical" evidence="1">
    <location>
        <begin position="109"/>
        <end position="142"/>
    </location>
</feature>
<dbReference type="STRING" id="1128398.Curi_c25120"/>
<keyword evidence="1" id="KW-1133">Transmembrane helix</keyword>
<evidence type="ECO:0000256" key="1">
    <source>
        <dbReference type="SAM" id="Phobius"/>
    </source>
</evidence>
<organism evidence="2 3">
    <name type="scientific">Gottschalkia acidurici (strain ATCC 7906 / DSM 604 / BCRC 14475 / CIP 104303 / KCTC 5404 / NCIMB 10678 / 9a)</name>
    <name type="common">Clostridium acidurici</name>
    <dbReference type="NCBI Taxonomy" id="1128398"/>
    <lineage>
        <taxon>Bacteria</taxon>
        <taxon>Bacillati</taxon>
        <taxon>Bacillota</taxon>
        <taxon>Tissierellia</taxon>
        <taxon>Tissierellales</taxon>
        <taxon>Gottschalkiaceae</taxon>
        <taxon>Gottschalkia</taxon>
    </lineage>
</organism>
<keyword evidence="3" id="KW-1185">Reference proteome</keyword>
<proteinExistence type="predicted"/>
<keyword evidence="1" id="KW-0812">Transmembrane</keyword>